<evidence type="ECO:0000256" key="1">
    <source>
        <dbReference type="ARBA" id="ARBA00007747"/>
    </source>
</evidence>
<feature type="domain" description="RRM" evidence="8">
    <location>
        <begin position="130"/>
        <end position="221"/>
    </location>
</feature>
<evidence type="ECO:0000256" key="2">
    <source>
        <dbReference type="ARBA" id="ARBA00022664"/>
    </source>
</evidence>
<dbReference type="EMBL" id="FJUY01000021">
    <property type="protein sequence ID" value="CZT24455.1"/>
    <property type="molecule type" value="Genomic_DNA"/>
</dbReference>
<dbReference type="PROSITE" id="PS50102">
    <property type="entry name" value="RRM"/>
    <property type="match status" value="1"/>
</dbReference>
<dbReference type="Gene3D" id="3.30.70.330">
    <property type="match status" value="2"/>
</dbReference>
<keyword evidence="5" id="KW-0508">mRNA splicing</keyword>
<dbReference type="FunFam" id="3.30.70.330:FF:000105">
    <property type="entry name" value="HIV Tat-specific factor 1 homolog"/>
    <property type="match status" value="1"/>
</dbReference>
<organism evidence="9 10">
    <name type="scientific">Ramularia collo-cygni</name>
    <dbReference type="NCBI Taxonomy" id="112498"/>
    <lineage>
        <taxon>Eukaryota</taxon>
        <taxon>Fungi</taxon>
        <taxon>Dikarya</taxon>
        <taxon>Ascomycota</taxon>
        <taxon>Pezizomycotina</taxon>
        <taxon>Dothideomycetes</taxon>
        <taxon>Dothideomycetidae</taxon>
        <taxon>Mycosphaerellales</taxon>
        <taxon>Mycosphaerellaceae</taxon>
        <taxon>Ramularia</taxon>
    </lineage>
</organism>
<dbReference type="GO" id="GO:0000398">
    <property type="term" value="P:mRNA splicing, via spliceosome"/>
    <property type="evidence" value="ECO:0007669"/>
    <property type="project" value="UniProtKB-ARBA"/>
</dbReference>
<evidence type="ECO:0000313" key="9">
    <source>
        <dbReference type="EMBL" id="CZT24455.1"/>
    </source>
</evidence>
<comment type="similarity">
    <text evidence="1">Belongs to the HTATSF1 family.</text>
</comment>
<dbReference type="GO" id="GO:0005686">
    <property type="term" value="C:U2 snRNP"/>
    <property type="evidence" value="ECO:0007669"/>
    <property type="project" value="TreeGrafter"/>
</dbReference>
<evidence type="ECO:0000313" key="10">
    <source>
        <dbReference type="Proteomes" id="UP000225277"/>
    </source>
</evidence>
<dbReference type="GO" id="GO:0005684">
    <property type="term" value="C:U2-type spliceosomal complex"/>
    <property type="evidence" value="ECO:0007669"/>
    <property type="project" value="TreeGrafter"/>
</dbReference>
<dbReference type="AlphaFoldDB" id="A0A2D3VF22"/>
<dbReference type="PANTHER" id="PTHR15608">
    <property type="entry name" value="SPLICING FACTOR U2AF-ASSOCIATED PROTEIN 2"/>
    <property type="match status" value="1"/>
</dbReference>
<dbReference type="RefSeq" id="XP_023631179.1">
    <property type="nucleotide sequence ID" value="XM_023775411.1"/>
</dbReference>
<dbReference type="PANTHER" id="PTHR15608:SF0">
    <property type="entry name" value="HIV TAT-SPECIFIC FACTOR 1"/>
    <property type="match status" value="1"/>
</dbReference>
<keyword evidence="10" id="KW-1185">Reference proteome</keyword>
<evidence type="ECO:0000256" key="6">
    <source>
        <dbReference type="PROSITE-ProRule" id="PRU00176"/>
    </source>
</evidence>
<dbReference type="SUPFAM" id="SSF54928">
    <property type="entry name" value="RNA-binding domain, RBD"/>
    <property type="match status" value="2"/>
</dbReference>
<dbReference type="OrthoDB" id="10258585at2759"/>
<protein>
    <submittedName>
        <fullName evidence="9">Related to cold sensitive U2 snRNA supressor</fullName>
    </submittedName>
</protein>
<dbReference type="Pfam" id="PF00076">
    <property type="entry name" value="RRM_1"/>
    <property type="match status" value="1"/>
</dbReference>
<keyword evidence="4 6" id="KW-0694">RNA-binding</keyword>
<dbReference type="InterPro" id="IPR012677">
    <property type="entry name" value="Nucleotide-bd_a/b_plait_sf"/>
</dbReference>
<reference evidence="9 10" key="1">
    <citation type="submission" date="2016-03" db="EMBL/GenBank/DDBJ databases">
        <authorList>
            <person name="Ploux O."/>
        </authorList>
    </citation>
    <scope>NUCLEOTIDE SEQUENCE [LARGE SCALE GENOMIC DNA]</scope>
    <source>
        <strain evidence="9 10">URUG2</strain>
    </source>
</reference>
<dbReference type="GO" id="GO:0003723">
    <property type="term" value="F:RNA binding"/>
    <property type="evidence" value="ECO:0007669"/>
    <property type="project" value="UniProtKB-UniRule"/>
</dbReference>
<sequence length="397" mass="43381">MASAPFPKEEEAFADDDRISFSKETKTYILEDAEGNEWEWLQGPQKWSKTMDEEAVKRQAEIYKVAGVDEDEPALNPAKKRKEAQLEDPESNPKNAKANTGVGTGPGPGPGATGAGSGAATTAAHTKQNSAVYVTGLPDDIDADELRLFFKKFGMIAESLDGNNKRIKLYNDSDGKFKGEALIIYHRPESVLLAIEMADGAWLPREDGLKSTQIHVTEADSSFKAHKGDTVAEDRPNPKAKAKSNSRALAKKKAEEMNSRLADWDDDEPSQIQQTSSRADKVVVIKGLFTLEGLKSDPDLLLDIQEDLQEDAAKLGAVKNVTVFDMEDSGVATIRFADATAAKACARSWNGKGYNGNSISASISTGEEKFKKTRKNVDAEAEEKKRLEEYSKFIEGK</sequence>
<proteinExistence type="inferred from homology"/>
<feature type="compositionally biased region" description="Basic and acidic residues" evidence="7">
    <location>
        <begin position="220"/>
        <end position="237"/>
    </location>
</feature>
<dbReference type="GeneID" id="35605228"/>
<accession>A0A2D3VF22</accession>
<evidence type="ECO:0000256" key="7">
    <source>
        <dbReference type="SAM" id="MobiDB-lite"/>
    </source>
</evidence>
<gene>
    <name evidence="9" type="ORF">RCC_10180</name>
</gene>
<dbReference type="InterPro" id="IPR035979">
    <property type="entry name" value="RBD_domain_sf"/>
</dbReference>
<dbReference type="InterPro" id="IPR000504">
    <property type="entry name" value="RRM_dom"/>
</dbReference>
<feature type="region of interest" description="Disordered" evidence="7">
    <location>
        <begin position="64"/>
        <end position="122"/>
    </location>
</feature>
<dbReference type="Proteomes" id="UP000225277">
    <property type="component" value="Unassembled WGS sequence"/>
</dbReference>
<dbReference type="STRING" id="112498.A0A2D3VF22"/>
<keyword evidence="2" id="KW-0507">mRNA processing</keyword>
<evidence type="ECO:0000256" key="3">
    <source>
        <dbReference type="ARBA" id="ARBA00022737"/>
    </source>
</evidence>
<feature type="compositionally biased region" description="Gly residues" evidence="7">
    <location>
        <begin position="102"/>
        <end position="117"/>
    </location>
</feature>
<name>A0A2D3VF22_9PEZI</name>
<dbReference type="InterPro" id="IPR034393">
    <property type="entry name" value="TatSF1-like"/>
</dbReference>
<evidence type="ECO:0000256" key="5">
    <source>
        <dbReference type="ARBA" id="ARBA00023187"/>
    </source>
</evidence>
<evidence type="ECO:0000259" key="8">
    <source>
        <dbReference type="PROSITE" id="PS50102"/>
    </source>
</evidence>
<evidence type="ECO:0000256" key="4">
    <source>
        <dbReference type="ARBA" id="ARBA00022884"/>
    </source>
</evidence>
<keyword evidence="3" id="KW-0677">Repeat</keyword>
<feature type="region of interest" description="Disordered" evidence="7">
    <location>
        <begin position="220"/>
        <end position="275"/>
    </location>
</feature>
<dbReference type="SMART" id="SM00360">
    <property type="entry name" value="RRM"/>
    <property type="match status" value="2"/>
</dbReference>